<dbReference type="SMART" id="SM00355">
    <property type="entry name" value="ZnF_C2H2"/>
    <property type="match status" value="2"/>
</dbReference>
<dbReference type="PANTHER" id="PTHR24381">
    <property type="entry name" value="ZINC FINGER PROTEIN"/>
    <property type="match status" value="1"/>
</dbReference>
<dbReference type="Gene3D" id="3.30.160.60">
    <property type="entry name" value="Classic Zinc Finger"/>
    <property type="match status" value="3"/>
</dbReference>
<keyword evidence="5" id="KW-0862">Zinc</keyword>
<dbReference type="Ensembl" id="ENSSPAT00000020299.1">
    <property type="protein sequence ID" value="ENSSPAP00000019996.1"/>
    <property type="gene ID" value="ENSSPAG00000015078.1"/>
</dbReference>
<dbReference type="InterPro" id="IPR036236">
    <property type="entry name" value="Znf_C2H2_sf"/>
</dbReference>
<dbReference type="PROSITE" id="PS00028">
    <property type="entry name" value="ZINC_FINGER_C2H2_1"/>
    <property type="match status" value="1"/>
</dbReference>
<dbReference type="GeneTree" id="ENSGT01150000286939"/>
<dbReference type="FunFam" id="3.30.160.60:FF:000512">
    <property type="entry name" value="zinc finger protein 197 isoform X1"/>
    <property type="match status" value="1"/>
</dbReference>
<dbReference type="Pfam" id="PF00096">
    <property type="entry name" value="zf-C2H2"/>
    <property type="match status" value="1"/>
</dbReference>
<dbReference type="InterPro" id="IPR013087">
    <property type="entry name" value="Znf_C2H2_type"/>
</dbReference>
<accession>A0A3B5AHU1</accession>
<protein>
    <recommendedName>
        <fullName evidence="9">C2H2-type domain-containing protein</fullName>
    </recommendedName>
</protein>
<dbReference type="FunFam" id="3.30.160.60:FF:000624">
    <property type="entry name" value="zinc finger protein 697"/>
    <property type="match status" value="1"/>
</dbReference>
<keyword evidence="3" id="KW-0677">Repeat</keyword>
<dbReference type="PROSITE" id="PS50157">
    <property type="entry name" value="ZINC_FINGER_C2H2_2"/>
    <property type="match status" value="1"/>
</dbReference>
<evidence type="ECO:0000256" key="1">
    <source>
        <dbReference type="ARBA" id="ARBA00004123"/>
    </source>
</evidence>
<keyword evidence="4 8" id="KW-0863">Zinc-finger</keyword>
<keyword evidence="2" id="KW-0479">Metal-binding</keyword>
<reference evidence="10" key="1">
    <citation type="submission" date="2023-09" db="UniProtKB">
        <authorList>
            <consortium name="Ensembl"/>
        </authorList>
    </citation>
    <scope>IDENTIFICATION</scope>
</reference>
<dbReference type="STRING" id="144197.ENSSPAP00000019996"/>
<evidence type="ECO:0000256" key="7">
    <source>
        <dbReference type="ARBA" id="ARBA00023242"/>
    </source>
</evidence>
<evidence type="ECO:0000259" key="9">
    <source>
        <dbReference type="PROSITE" id="PS50157"/>
    </source>
</evidence>
<dbReference type="GO" id="GO:0000977">
    <property type="term" value="F:RNA polymerase II transcription regulatory region sequence-specific DNA binding"/>
    <property type="evidence" value="ECO:0007669"/>
    <property type="project" value="TreeGrafter"/>
</dbReference>
<evidence type="ECO:0000256" key="5">
    <source>
        <dbReference type="ARBA" id="ARBA00022833"/>
    </source>
</evidence>
<dbReference type="GO" id="GO:0008270">
    <property type="term" value="F:zinc ion binding"/>
    <property type="evidence" value="ECO:0007669"/>
    <property type="project" value="UniProtKB-KW"/>
</dbReference>
<evidence type="ECO:0000256" key="3">
    <source>
        <dbReference type="ARBA" id="ARBA00022737"/>
    </source>
</evidence>
<dbReference type="SUPFAM" id="SSF57667">
    <property type="entry name" value="beta-beta-alpha zinc fingers"/>
    <property type="match status" value="2"/>
</dbReference>
<dbReference type="GO" id="GO:0005634">
    <property type="term" value="C:nucleus"/>
    <property type="evidence" value="ECO:0007669"/>
    <property type="project" value="UniProtKB-SubCell"/>
</dbReference>
<feature type="domain" description="C2H2-type" evidence="9">
    <location>
        <begin position="52"/>
        <end position="79"/>
    </location>
</feature>
<evidence type="ECO:0000256" key="8">
    <source>
        <dbReference type="PROSITE-ProRule" id="PRU00042"/>
    </source>
</evidence>
<organism evidence="10">
    <name type="scientific">Stegastes partitus</name>
    <name type="common">bicolor damselfish</name>
    <dbReference type="NCBI Taxonomy" id="144197"/>
    <lineage>
        <taxon>Eukaryota</taxon>
        <taxon>Metazoa</taxon>
        <taxon>Chordata</taxon>
        <taxon>Craniata</taxon>
        <taxon>Vertebrata</taxon>
        <taxon>Euteleostomi</taxon>
        <taxon>Actinopterygii</taxon>
        <taxon>Neopterygii</taxon>
        <taxon>Teleostei</taxon>
        <taxon>Neoteleostei</taxon>
        <taxon>Acanthomorphata</taxon>
        <taxon>Ovalentaria</taxon>
        <taxon>Pomacentridae</taxon>
        <taxon>Stegastes</taxon>
    </lineage>
</organism>
<evidence type="ECO:0000256" key="4">
    <source>
        <dbReference type="ARBA" id="ARBA00022771"/>
    </source>
</evidence>
<sequence>MFLKTFSKLLQLKAHQAVHEANAEKPFSCSQCGRAHGLKMHQMVHTGERKPFRCETCGKSFNQADTLKGHQRIHTGERPFSCETCGKCFIQKSSPVMFLVTSCRTEPRCRRLIFLFTRLNVSSNCPHNKQPS</sequence>
<dbReference type="PANTHER" id="PTHR24381:SF390">
    <property type="entry name" value="ZINC FINGER PROTEIN 37 HOMOLOG"/>
    <property type="match status" value="1"/>
</dbReference>
<keyword evidence="7" id="KW-0539">Nucleus</keyword>
<dbReference type="AlphaFoldDB" id="A0A3B5AHU1"/>
<evidence type="ECO:0000256" key="2">
    <source>
        <dbReference type="ARBA" id="ARBA00022723"/>
    </source>
</evidence>
<dbReference type="GO" id="GO:0000981">
    <property type="term" value="F:DNA-binding transcription factor activity, RNA polymerase II-specific"/>
    <property type="evidence" value="ECO:0007669"/>
    <property type="project" value="TreeGrafter"/>
</dbReference>
<proteinExistence type="predicted"/>
<name>A0A3B5AHU1_9TELE</name>
<comment type="subcellular location">
    <subcellularLocation>
        <location evidence="1">Nucleus</location>
    </subcellularLocation>
</comment>
<evidence type="ECO:0000256" key="6">
    <source>
        <dbReference type="ARBA" id="ARBA00023125"/>
    </source>
</evidence>
<evidence type="ECO:0000313" key="10">
    <source>
        <dbReference type="Ensembl" id="ENSSPAP00000019996.1"/>
    </source>
</evidence>
<keyword evidence="6" id="KW-0238">DNA-binding</keyword>